<evidence type="ECO:0000259" key="11">
    <source>
        <dbReference type="PROSITE" id="PS50929"/>
    </source>
</evidence>
<keyword evidence="8 9" id="KW-0472">Membrane</keyword>
<keyword evidence="13" id="KW-1185">Reference proteome</keyword>
<feature type="transmembrane region" description="Helical" evidence="9">
    <location>
        <begin position="693"/>
        <end position="719"/>
    </location>
</feature>
<dbReference type="Pfam" id="PF00664">
    <property type="entry name" value="ABC_membrane"/>
    <property type="match status" value="2"/>
</dbReference>
<dbReference type="PANTHER" id="PTHR24223">
    <property type="entry name" value="ATP-BINDING CASSETTE SUB-FAMILY C"/>
    <property type="match status" value="1"/>
</dbReference>
<dbReference type="Gene3D" id="3.40.50.300">
    <property type="entry name" value="P-loop containing nucleotide triphosphate hydrolases"/>
    <property type="match status" value="2"/>
</dbReference>
<organism evidence="12 13">
    <name type="scientific">Durusdinium trenchii</name>
    <dbReference type="NCBI Taxonomy" id="1381693"/>
    <lineage>
        <taxon>Eukaryota</taxon>
        <taxon>Sar</taxon>
        <taxon>Alveolata</taxon>
        <taxon>Dinophyceae</taxon>
        <taxon>Suessiales</taxon>
        <taxon>Symbiodiniaceae</taxon>
        <taxon>Durusdinium</taxon>
    </lineage>
</organism>
<dbReference type="InterPro" id="IPR050173">
    <property type="entry name" value="ABC_transporter_C-like"/>
</dbReference>
<evidence type="ECO:0000256" key="8">
    <source>
        <dbReference type="ARBA" id="ARBA00023136"/>
    </source>
</evidence>
<dbReference type="CDD" id="cd03250">
    <property type="entry name" value="ABCC_MRP_domain1"/>
    <property type="match status" value="1"/>
</dbReference>
<keyword evidence="6" id="KW-0067">ATP-binding</keyword>
<dbReference type="InterPro" id="IPR017871">
    <property type="entry name" value="ABC_transporter-like_CS"/>
</dbReference>
<feature type="domain" description="ABC transmembrane type-1" evidence="11">
    <location>
        <begin position="88"/>
        <end position="376"/>
    </location>
</feature>
<dbReference type="SUPFAM" id="SSF90123">
    <property type="entry name" value="ABC transporter transmembrane region"/>
    <property type="match status" value="2"/>
</dbReference>
<gene>
    <name evidence="12" type="ORF">CCMP2556_LOCUS35904</name>
</gene>
<evidence type="ECO:0000256" key="1">
    <source>
        <dbReference type="ARBA" id="ARBA00004141"/>
    </source>
</evidence>
<feature type="transmembrane region" description="Helical" evidence="9">
    <location>
        <begin position="220"/>
        <end position="246"/>
    </location>
</feature>
<dbReference type="InterPro" id="IPR044726">
    <property type="entry name" value="ABCC_6TM_D2"/>
</dbReference>
<dbReference type="InterPro" id="IPR003593">
    <property type="entry name" value="AAA+_ATPase"/>
</dbReference>
<feature type="domain" description="ABC transporter" evidence="10">
    <location>
        <begin position="407"/>
        <end position="642"/>
    </location>
</feature>
<proteinExistence type="inferred from homology"/>
<dbReference type="CDD" id="cd18580">
    <property type="entry name" value="ABC_6TM_ABCC_D2"/>
    <property type="match status" value="1"/>
</dbReference>
<evidence type="ECO:0000256" key="6">
    <source>
        <dbReference type="ARBA" id="ARBA00022840"/>
    </source>
</evidence>
<feature type="domain" description="ABC transporter" evidence="10">
    <location>
        <begin position="1030"/>
        <end position="1261"/>
    </location>
</feature>
<sequence>MVCGVSSAQMENQEIAPCPWSAFRYDLLFCWLTPTMRRAKGKKVELEDLPQLPKSDTLAEIWSPKRRLAPPDSVRRVARGEFVGMLYAALAMLLYATSMTLMPVAMMMVIKCAEVEETDDFNWLDASWSHPEAMIYWIIIYVVLQSISAVANHWQFHLAYHAGQRMRAQVILMVFQKALKVDPRVRPSVGHTLNLMSTDAQKFLEALPFLHKLWASPLQVVIASIILLALVDVSALCGIAVLVLVVPMSRQLAKLLNRFRAQHLVFQDQRVRMCVEMLEGIRCIKYFAWEKPYLQRVFGLRTHEIYWALRESLVFGFSMIFAVLSPTLAFTATLLAFVLQGSATLTATRVFGTLALLNALRFPIMDLGSMLATIVSLYTSWHRLRKYLLLPEAGVPVQELKDDLVQVQLDHCSFSCTEGGKELFRLKLDTELQVRCGEVVVILGKVGSGKSTLLQGLLGEVNCQGTFLACRGRIAYCSQQAWIRNESMRENILFGEAMDTEWYTTVLEACGLATDLKQLAHGDLTEIGERGITLSGGQKQRVALARAVYNRKCSLLLLDDVFSALDAHTSRHILQALLGPEGLLRDRAVVMASHSTACAERAQKVLLLGTPPGAEEESSLLFEGTWRELCDEKELLQLIGQVETETHHEKEEHAQETLELQKLEVSKPPGLMKAEDHSGSISWRAIRMYLRAAGGWAVVSLFVLSSVLERTLIIGLDWWLSRWTTVTSEATADEVEVSFYLGVYLVVVLFAAFFVALSRLTIAVSTVKAGQRLFEQLAMRVAHAPTRWWDTTPLGRVLNRFSFDTENADTTLVTKLFPAIMSLSWCAGAIAVMVVTFWPWSLLFVPIPTFIYFRLFQFSRKSIRQFQQLDSISRSPMQSVYSEVLNGIVSVRAFACEAQYQERLANVIDVNSGAILTFNSSNRWLGVRVELLAAFISSLLGLGVWLLRGFVPASLVGMCFIWNSNLAVSLGFNCIFSSQAEACFTSIERITEYAVEVPDERLEHPDVARCTAAGTAGASGGRGEEGSALLSFNQVSLRYQPGLPLALNAVSFHLQRQERLAVVGRTGSGKSTLAVALFRLCPLEEGQVLLRGQNLAQLPLDVARRSMGIITQDPVIFSGTVHYNLDPFGEFDAEKCSAALEQAQLAESLELETQIDQAGANLSVGERQLLCLARALLRSPKLLVCDEATSSVDAITDAQVQKCLRNAVRTFDASLLTIAHRLVTVADYDKVMLLQAGQVKEFDSPGKLLAEKSSAFSQLVDSMGQREAAAIRQIAVSTGPTQLSL</sequence>
<name>A0ABP0PAC7_9DINO</name>
<dbReference type="InterPro" id="IPR044746">
    <property type="entry name" value="ABCC_6TM_D1"/>
</dbReference>
<keyword evidence="4 9" id="KW-0812">Transmembrane</keyword>
<keyword evidence="7 9" id="KW-1133">Transmembrane helix</keyword>
<evidence type="ECO:0000313" key="13">
    <source>
        <dbReference type="Proteomes" id="UP001642484"/>
    </source>
</evidence>
<dbReference type="InterPro" id="IPR027417">
    <property type="entry name" value="P-loop_NTPase"/>
</dbReference>
<dbReference type="PROSITE" id="PS00211">
    <property type="entry name" value="ABC_TRANSPORTER_1"/>
    <property type="match status" value="2"/>
</dbReference>
<protein>
    <submittedName>
        <fullName evidence="12">Uncharacterized protein</fullName>
    </submittedName>
</protein>
<feature type="transmembrane region" description="Helical" evidence="9">
    <location>
        <begin position="812"/>
        <end position="831"/>
    </location>
</feature>
<dbReference type="EMBL" id="CAXAMN010022818">
    <property type="protein sequence ID" value="CAK9072987.1"/>
    <property type="molecule type" value="Genomic_DNA"/>
</dbReference>
<dbReference type="Proteomes" id="UP001642484">
    <property type="component" value="Unassembled WGS sequence"/>
</dbReference>
<feature type="transmembrane region" description="Helical" evidence="9">
    <location>
        <begin position="313"/>
        <end position="339"/>
    </location>
</feature>
<dbReference type="Gene3D" id="1.20.1560.10">
    <property type="entry name" value="ABC transporter type 1, transmembrane domain"/>
    <property type="match status" value="2"/>
</dbReference>
<feature type="transmembrane region" description="Helical" evidence="9">
    <location>
        <begin position="931"/>
        <end position="951"/>
    </location>
</feature>
<dbReference type="SMART" id="SM00382">
    <property type="entry name" value="AAA"/>
    <property type="match status" value="2"/>
</dbReference>
<dbReference type="PROSITE" id="PS50929">
    <property type="entry name" value="ABC_TM1F"/>
    <property type="match status" value="2"/>
</dbReference>
<reference evidence="12 13" key="1">
    <citation type="submission" date="2024-02" db="EMBL/GenBank/DDBJ databases">
        <authorList>
            <person name="Chen Y."/>
            <person name="Shah S."/>
            <person name="Dougan E. K."/>
            <person name="Thang M."/>
            <person name="Chan C."/>
        </authorList>
    </citation>
    <scope>NUCLEOTIDE SEQUENCE [LARGE SCALE GENOMIC DNA]</scope>
</reference>
<dbReference type="Pfam" id="PF00005">
    <property type="entry name" value="ABC_tran"/>
    <property type="match status" value="2"/>
</dbReference>
<evidence type="ECO:0000256" key="9">
    <source>
        <dbReference type="SAM" id="Phobius"/>
    </source>
</evidence>
<dbReference type="InterPro" id="IPR036640">
    <property type="entry name" value="ABC1_TM_sf"/>
</dbReference>
<feature type="transmembrane region" description="Helical" evidence="9">
    <location>
        <begin position="85"/>
        <end position="113"/>
    </location>
</feature>
<feature type="domain" description="ABC transmembrane type-1" evidence="11">
    <location>
        <begin position="701"/>
        <end position="947"/>
    </location>
</feature>
<evidence type="ECO:0000256" key="7">
    <source>
        <dbReference type="ARBA" id="ARBA00022989"/>
    </source>
</evidence>
<evidence type="ECO:0000256" key="2">
    <source>
        <dbReference type="ARBA" id="ARBA00009726"/>
    </source>
</evidence>
<evidence type="ECO:0000256" key="4">
    <source>
        <dbReference type="ARBA" id="ARBA00022692"/>
    </source>
</evidence>
<dbReference type="InterPro" id="IPR011527">
    <property type="entry name" value="ABC1_TM_dom"/>
</dbReference>
<evidence type="ECO:0000256" key="5">
    <source>
        <dbReference type="ARBA" id="ARBA00022741"/>
    </source>
</evidence>
<comment type="similarity">
    <text evidence="2">Belongs to the ABC transporter superfamily. ABCC family. Conjugate transporter (TC 3.A.1.208) subfamily.</text>
</comment>
<keyword evidence="3" id="KW-0813">Transport</keyword>
<dbReference type="CDD" id="cd18579">
    <property type="entry name" value="ABC_6TM_ABCC_D1"/>
    <property type="match status" value="1"/>
</dbReference>
<dbReference type="PROSITE" id="PS50893">
    <property type="entry name" value="ABC_TRANSPORTER_2"/>
    <property type="match status" value="2"/>
</dbReference>
<feature type="transmembrane region" description="Helical" evidence="9">
    <location>
        <begin position="837"/>
        <end position="856"/>
    </location>
</feature>
<evidence type="ECO:0000256" key="3">
    <source>
        <dbReference type="ARBA" id="ARBA00022448"/>
    </source>
</evidence>
<accession>A0ABP0PAC7</accession>
<comment type="subcellular location">
    <subcellularLocation>
        <location evidence="1">Membrane</location>
        <topology evidence="1">Multi-pass membrane protein</topology>
    </subcellularLocation>
</comment>
<comment type="caution">
    <text evidence="12">The sequence shown here is derived from an EMBL/GenBank/DDBJ whole genome shotgun (WGS) entry which is preliminary data.</text>
</comment>
<feature type="transmembrane region" description="Helical" evidence="9">
    <location>
        <begin position="134"/>
        <end position="156"/>
    </location>
</feature>
<keyword evidence="5" id="KW-0547">Nucleotide-binding</keyword>
<dbReference type="PANTHER" id="PTHR24223:SF456">
    <property type="entry name" value="MULTIDRUG RESISTANCE-ASSOCIATED PROTEIN LETHAL(2)03659"/>
    <property type="match status" value="1"/>
</dbReference>
<dbReference type="InterPro" id="IPR003439">
    <property type="entry name" value="ABC_transporter-like_ATP-bd"/>
</dbReference>
<evidence type="ECO:0000259" key="10">
    <source>
        <dbReference type="PROSITE" id="PS50893"/>
    </source>
</evidence>
<evidence type="ECO:0000313" key="12">
    <source>
        <dbReference type="EMBL" id="CAK9072987.1"/>
    </source>
</evidence>
<dbReference type="SUPFAM" id="SSF52540">
    <property type="entry name" value="P-loop containing nucleoside triphosphate hydrolases"/>
    <property type="match status" value="2"/>
</dbReference>
<feature type="transmembrane region" description="Helical" evidence="9">
    <location>
        <begin position="739"/>
        <end position="762"/>
    </location>
</feature>